<evidence type="ECO:0000256" key="15">
    <source>
        <dbReference type="ARBA" id="ARBA00051245"/>
    </source>
</evidence>
<evidence type="ECO:0000256" key="2">
    <source>
        <dbReference type="ARBA" id="ARBA00007316"/>
    </source>
</evidence>
<keyword evidence="21" id="KW-1185">Reference proteome</keyword>
<dbReference type="PANTHER" id="PTHR32309">
    <property type="entry name" value="TYROSINE-PROTEIN KINASE"/>
    <property type="match status" value="1"/>
</dbReference>
<dbReference type="Proteomes" id="UP001221546">
    <property type="component" value="Chromosome"/>
</dbReference>
<keyword evidence="12 16" id="KW-1133">Transmembrane helix</keyword>
<proteinExistence type="inferred from homology"/>
<keyword evidence="6" id="KW-0997">Cell inner membrane</keyword>
<dbReference type="CDD" id="cd05387">
    <property type="entry name" value="BY-kinase"/>
    <property type="match status" value="1"/>
</dbReference>
<keyword evidence="14" id="KW-0829">Tyrosine-protein kinase</keyword>
<evidence type="ECO:0000256" key="4">
    <source>
        <dbReference type="ARBA" id="ARBA00011903"/>
    </source>
</evidence>
<keyword evidence="7 20" id="KW-0808">Transferase</keyword>
<evidence type="ECO:0000256" key="12">
    <source>
        <dbReference type="ARBA" id="ARBA00022989"/>
    </source>
</evidence>
<dbReference type="InterPro" id="IPR005700">
    <property type="entry name" value="EPS_ExoP-like"/>
</dbReference>
<dbReference type="InterPro" id="IPR027417">
    <property type="entry name" value="P-loop_NTPase"/>
</dbReference>
<organism evidence="20 21">
    <name type="scientific">Bradyrhizobium brasilense</name>
    <dbReference type="NCBI Taxonomy" id="1419277"/>
    <lineage>
        <taxon>Bacteria</taxon>
        <taxon>Pseudomonadati</taxon>
        <taxon>Pseudomonadota</taxon>
        <taxon>Alphaproteobacteria</taxon>
        <taxon>Hyphomicrobiales</taxon>
        <taxon>Nitrobacteraceae</taxon>
        <taxon>Bradyrhizobium</taxon>
    </lineage>
</organism>
<sequence>MLQRNQISPSVDLRNRPAELPSLAETFDAFVTYLLRQYWVILGTAALCLFGGICYLATAAPSYTALATMIIDTRKFQAFQQQSPVSEAPVDSAAVESQVEILKSENVALAVIRDLKLNEDPEFVGSRAGAVGAVLDFVSGLLAGGAPPTEFDRTRRAVRTFQKQLDVRRRGMTYVIEVSFRSLDPERAAQIANAVADAYIVDQLDSKYQATRRASVWLQDRIQELRTQASNAERAVLDYKKTNNIVTSSGKLLNEQQLGELNTQLLQVKSQVTDAKAKLDRIEAVVKGGVPDATVADTLNNQVITKLRSQYLELANREADWSSRYGYNHLAAVNLRNQMREIQSSIIDELKRLAESYKSDYAIAQQRQNEIERAVNDSVSQSQSTNQAQVTLRELESSAQTYRSLYDNFLQRYMENVQQQSFPVSEARVITRASRPLSKSHPQTLVVLALSALGGLIAGLGLGVLRDLYDRVFRTAEMVETILEADCVAIVPRVSPGQIKAPVAGRPSLPIGPRTIRRGDEPVLWAAIDSPFSRFSEAIRSIKVNADLNVTKPSKILGLTSALPNEGKSTLAFVFAQLVAQSGARVLLIDCDLRNPSLSRKVAATAERGILDVLSNNATLQDTLWRDPETGLAFLPGATRSRIAHSHDVLASDQMRDFIDGARSHYDYVIVDFPPLTPVVDVRITAHFVDSFVFIVEWGKTQVQVVERALRSARAVNENLLGVVLNKADIAAMSRYSGYGGYGGKNYYYNSHYGRYGYTE</sequence>
<comment type="similarity">
    <text evidence="2">Belongs to the CpsD/CapB family.</text>
</comment>
<dbReference type="RefSeq" id="WP_310884997.1">
    <property type="nucleotide sequence ID" value="NZ_CP121646.1"/>
</dbReference>
<keyword evidence="5" id="KW-1003">Cell membrane</keyword>
<dbReference type="SUPFAM" id="SSF52540">
    <property type="entry name" value="P-loop containing nucleoside triphosphate hydrolases"/>
    <property type="match status" value="1"/>
</dbReference>
<dbReference type="GO" id="GO:0004715">
    <property type="term" value="F:non-membrane spanning protein tyrosine kinase activity"/>
    <property type="evidence" value="ECO:0007669"/>
    <property type="project" value="UniProtKB-EC"/>
</dbReference>
<keyword evidence="8 16" id="KW-0812">Transmembrane</keyword>
<dbReference type="InterPro" id="IPR050445">
    <property type="entry name" value="Bact_polysacc_biosynth/exp"/>
</dbReference>
<evidence type="ECO:0000256" key="5">
    <source>
        <dbReference type="ARBA" id="ARBA00022475"/>
    </source>
</evidence>
<keyword evidence="9" id="KW-0547">Nucleotide-binding</keyword>
<evidence type="ECO:0000256" key="11">
    <source>
        <dbReference type="ARBA" id="ARBA00022840"/>
    </source>
</evidence>
<dbReference type="InterPro" id="IPR032807">
    <property type="entry name" value="GNVR"/>
</dbReference>
<evidence type="ECO:0000313" key="20">
    <source>
        <dbReference type="EMBL" id="WFU61662.1"/>
    </source>
</evidence>
<feature type="domain" description="Polysaccharide chain length determinant N-terminal" evidence="17">
    <location>
        <begin position="33"/>
        <end position="115"/>
    </location>
</feature>
<comment type="catalytic activity">
    <reaction evidence="15">
        <text>L-tyrosyl-[protein] + ATP = O-phospho-L-tyrosyl-[protein] + ADP + H(+)</text>
        <dbReference type="Rhea" id="RHEA:10596"/>
        <dbReference type="Rhea" id="RHEA-COMP:10136"/>
        <dbReference type="Rhea" id="RHEA-COMP:20101"/>
        <dbReference type="ChEBI" id="CHEBI:15378"/>
        <dbReference type="ChEBI" id="CHEBI:30616"/>
        <dbReference type="ChEBI" id="CHEBI:46858"/>
        <dbReference type="ChEBI" id="CHEBI:61978"/>
        <dbReference type="ChEBI" id="CHEBI:456216"/>
        <dbReference type="EC" id="2.7.10.2"/>
    </reaction>
</comment>
<evidence type="ECO:0000256" key="13">
    <source>
        <dbReference type="ARBA" id="ARBA00023136"/>
    </source>
</evidence>
<feature type="transmembrane region" description="Helical" evidence="16">
    <location>
        <begin position="445"/>
        <end position="465"/>
    </location>
</feature>
<comment type="subcellular location">
    <subcellularLocation>
        <location evidence="1">Cell inner membrane</location>
        <topology evidence="1">Multi-pass membrane protein</topology>
    </subcellularLocation>
</comment>
<dbReference type="PANTHER" id="PTHR32309:SF13">
    <property type="entry name" value="FERRIC ENTEROBACTIN TRANSPORT PROTEIN FEPE"/>
    <property type="match status" value="1"/>
</dbReference>
<evidence type="ECO:0000256" key="14">
    <source>
        <dbReference type="ARBA" id="ARBA00023137"/>
    </source>
</evidence>
<evidence type="ECO:0000256" key="10">
    <source>
        <dbReference type="ARBA" id="ARBA00022777"/>
    </source>
</evidence>
<evidence type="ECO:0000256" key="6">
    <source>
        <dbReference type="ARBA" id="ARBA00022519"/>
    </source>
</evidence>
<accession>A0ABY8JD27</accession>
<dbReference type="InterPro" id="IPR005702">
    <property type="entry name" value="Wzc-like_C"/>
</dbReference>
<dbReference type="Pfam" id="PF13614">
    <property type="entry name" value="AAA_31"/>
    <property type="match status" value="1"/>
</dbReference>
<dbReference type="InterPro" id="IPR003856">
    <property type="entry name" value="LPS_length_determ_N"/>
</dbReference>
<dbReference type="EC" id="2.7.10.2" evidence="4"/>
<keyword evidence="11" id="KW-0067">ATP-binding</keyword>
<evidence type="ECO:0000256" key="8">
    <source>
        <dbReference type="ARBA" id="ARBA00022692"/>
    </source>
</evidence>
<evidence type="ECO:0000259" key="19">
    <source>
        <dbReference type="Pfam" id="PF13807"/>
    </source>
</evidence>
<evidence type="ECO:0000259" key="17">
    <source>
        <dbReference type="Pfam" id="PF02706"/>
    </source>
</evidence>
<dbReference type="Pfam" id="PF02706">
    <property type="entry name" value="Wzz"/>
    <property type="match status" value="1"/>
</dbReference>
<dbReference type="NCBIfam" id="TIGR01007">
    <property type="entry name" value="eps_fam"/>
    <property type="match status" value="1"/>
</dbReference>
<feature type="transmembrane region" description="Helical" evidence="16">
    <location>
        <begin position="38"/>
        <end position="66"/>
    </location>
</feature>
<evidence type="ECO:0000256" key="9">
    <source>
        <dbReference type="ARBA" id="ARBA00022741"/>
    </source>
</evidence>
<gene>
    <name evidence="20" type="ORF">QA636_29775</name>
</gene>
<dbReference type="NCBIfam" id="TIGR01005">
    <property type="entry name" value="eps_transp_fam"/>
    <property type="match status" value="1"/>
</dbReference>
<evidence type="ECO:0000256" key="3">
    <source>
        <dbReference type="ARBA" id="ARBA00008883"/>
    </source>
</evidence>
<dbReference type="Pfam" id="PF13807">
    <property type="entry name" value="GNVR"/>
    <property type="match status" value="1"/>
</dbReference>
<evidence type="ECO:0000259" key="18">
    <source>
        <dbReference type="Pfam" id="PF13614"/>
    </source>
</evidence>
<feature type="domain" description="AAA" evidence="18">
    <location>
        <begin position="567"/>
        <end position="682"/>
    </location>
</feature>
<keyword evidence="10" id="KW-0418">Kinase</keyword>
<comment type="similarity">
    <text evidence="3">Belongs to the etk/wzc family.</text>
</comment>
<reference evidence="20 21" key="1">
    <citation type="submission" date="2023-04" db="EMBL/GenBank/DDBJ databases">
        <title>Australian commercial rhizobial inoculants.</title>
        <authorList>
            <person name="Kohlmeier M.G."/>
            <person name="O'Hara G.W."/>
            <person name="Colombi E."/>
            <person name="Ramsay J.P."/>
            <person name="Terpolilli J."/>
        </authorList>
    </citation>
    <scope>NUCLEOTIDE SEQUENCE [LARGE SCALE GENOMIC DNA]</scope>
    <source>
        <strain evidence="20 21">CB627</strain>
    </source>
</reference>
<dbReference type="InterPro" id="IPR025669">
    <property type="entry name" value="AAA_dom"/>
</dbReference>
<name>A0ABY8JD27_9BRAD</name>
<keyword evidence="13 16" id="KW-0472">Membrane</keyword>
<dbReference type="Gene3D" id="3.40.50.300">
    <property type="entry name" value="P-loop containing nucleotide triphosphate hydrolases"/>
    <property type="match status" value="1"/>
</dbReference>
<evidence type="ECO:0000313" key="21">
    <source>
        <dbReference type="Proteomes" id="UP001221546"/>
    </source>
</evidence>
<evidence type="ECO:0000256" key="7">
    <source>
        <dbReference type="ARBA" id="ARBA00022679"/>
    </source>
</evidence>
<evidence type="ECO:0000256" key="1">
    <source>
        <dbReference type="ARBA" id="ARBA00004429"/>
    </source>
</evidence>
<feature type="domain" description="Tyrosine-protein kinase G-rich" evidence="19">
    <location>
        <begin position="389"/>
        <end position="466"/>
    </location>
</feature>
<evidence type="ECO:0000256" key="16">
    <source>
        <dbReference type="SAM" id="Phobius"/>
    </source>
</evidence>
<protein>
    <recommendedName>
        <fullName evidence="4">non-specific protein-tyrosine kinase</fullName>
        <ecNumber evidence="4">2.7.10.2</ecNumber>
    </recommendedName>
</protein>
<dbReference type="EMBL" id="CP121646">
    <property type="protein sequence ID" value="WFU61662.1"/>
    <property type="molecule type" value="Genomic_DNA"/>
</dbReference>